<keyword evidence="8" id="KW-0406">Ion transport</keyword>
<dbReference type="InterPro" id="IPR045861">
    <property type="entry name" value="CorA_cytoplasmic_dom"/>
</dbReference>
<evidence type="ECO:0000256" key="1">
    <source>
        <dbReference type="ARBA" id="ARBA00004651"/>
    </source>
</evidence>
<dbReference type="PANTHER" id="PTHR46494:SF1">
    <property type="entry name" value="CORA FAMILY METAL ION TRANSPORTER (EUROFUNG)"/>
    <property type="match status" value="1"/>
</dbReference>
<comment type="function">
    <text evidence="11">Mediates influx of magnesium ions. Alternates between open and closed states. Activated by low cytoplasmic Mg(2+) levels. Inactive when cytoplasmic Mg(2+) levels are high.</text>
</comment>
<accession>A0A235FE13</accession>
<dbReference type="CDD" id="cd12822">
    <property type="entry name" value="TmCorA-like"/>
    <property type="match status" value="1"/>
</dbReference>
<dbReference type="GO" id="GO:0005886">
    <property type="term" value="C:plasma membrane"/>
    <property type="evidence" value="ECO:0007669"/>
    <property type="project" value="UniProtKB-SubCell"/>
</dbReference>
<dbReference type="EMBL" id="NOII01000001">
    <property type="protein sequence ID" value="OYD59174.1"/>
    <property type="molecule type" value="Genomic_DNA"/>
</dbReference>
<dbReference type="FunFam" id="1.20.58.340:FF:000004">
    <property type="entry name" value="Magnesium transport protein CorA"/>
    <property type="match status" value="1"/>
</dbReference>
<comment type="subcellular location">
    <subcellularLocation>
        <location evidence="1">Cell membrane</location>
        <topology evidence="1">Multi-pass membrane protein</topology>
    </subcellularLocation>
</comment>
<evidence type="ECO:0000256" key="12">
    <source>
        <dbReference type="SAM" id="Phobius"/>
    </source>
</evidence>
<dbReference type="Pfam" id="PF01544">
    <property type="entry name" value="CorA"/>
    <property type="match status" value="1"/>
</dbReference>
<dbReference type="SUPFAM" id="SSF143865">
    <property type="entry name" value="CorA soluble domain-like"/>
    <property type="match status" value="1"/>
</dbReference>
<dbReference type="SUPFAM" id="SSF144083">
    <property type="entry name" value="Magnesium transport protein CorA, transmembrane region"/>
    <property type="match status" value="1"/>
</dbReference>
<dbReference type="InterPro" id="IPR045863">
    <property type="entry name" value="CorA_TM1_TM2"/>
</dbReference>
<keyword evidence="9 12" id="KW-0472">Membrane</keyword>
<evidence type="ECO:0008006" key="15">
    <source>
        <dbReference type="Google" id="ProtNLM"/>
    </source>
</evidence>
<comment type="similarity">
    <text evidence="2">Belongs to the CorA metal ion transporter (MIT) (TC 1.A.35) family.</text>
</comment>
<dbReference type="Proteomes" id="UP000215059">
    <property type="component" value="Unassembled WGS sequence"/>
</dbReference>
<keyword evidence="5 12" id="KW-0812">Transmembrane</keyword>
<evidence type="ECO:0000313" key="13">
    <source>
        <dbReference type="EMBL" id="OYD59174.1"/>
    </source>
</evidence>
<dbReference type="InterPro" id="IPR002523">
    <property type="entry name" value="MgTranspt_CorA/ZnTranspt_ZntB"/>
</dbReference>
<dbReference type="GO" id="GO:0050897">
    <property type="term" value="F:cobalt ion binding"/>
    <property type="evidence" value="ECO:0007669"/>
    <property type="project" value="TreeGrafter"/>
</dbReference>
<dbReference type="AlphaFoldDB" id="A0A235FE13"/>
<feature type="transmembrane region" description="Helical" evidence="12">
    <location>
        <begin position="284"/>
        <end position="304"/>
    </location>
</feature>
<dbReference type="RefSeq" id="WP_094251135.1">
    <property type="nucleotide sequence ID" value="NZ_JBHLXL010000001.1"/>
</dbReference>
<evidence type="ECO:0000256" key="7">
    <source>
        <dbReference type="ARBA" id="ARBA00022989"/>
    </source>
</evidence>
<keyword evidence="7 12" id="KW-1133">Transmembrane helix</keyword>
<keyword evidence="14" id="KW-1185">Reference proteome</keyword>
<keyword evidence="4" id="KW-1003">Cell membrane</keyword>
<evidence type="ECO:0000256" key="8">
    <source>
        <dbReference type="ARBA" id="ARBA00023065"/>
    </source>
</evidence>
<evidence type="ECO:0000256" key="5">
    <source>
        <dbReference type="ARBA" id="ARBA00022692"/>
    </source>
</evidence>
<organism evidence="13 14">
    <name type="scientific">Fictibacillus aquaticus</name>
    <dbReference type="NCBI Taxonomy" id="2021314"/>
    <lineage>
        <taxon>Bacteria</taxon>
        <taxon>Bacillati</taxon>
        <taxon>Bacillota</taxon>
        <taxon>Bacilli</taxon>
        <taxon>Bacillales</taxon>
        <taxon>Fictibacillaceae</taxon>
        <taxon>Fictibacillus</taxon>
    </lineage>
</organism>
<evidence type="ECO:0000256" key="2">
    <source>
        <dbReference type="ARBA" id="ARBA00009765"/>
    </source>
</evidence>
<protein>
    <recommendedName>
        <fullName evidence="15">Magnesium transporter CorA</fullName>
    </recommendedName>
</protein>
<evidence type="ECO:0000313" key="14">
    <source>
        <dbReference type="Proteomes" id="UP000215059"/>
    </source>
</evidence>
<comment type="catalytic activity">
    <reaction evidence="10">
        <text>Mg(2+)(in) = Mg(2+)(out)</text>
        <dbReference type="Rhea" id="RHEA:29827"/>
        <dbReference type="ChEBI" id="CHEBI:18420"/>
    </reaction>
</comment>
<evidence type="ECO:0000256" key="9">
    <source>
        <dbReference type="ARBA" id="ARBA00023136"/>
    </source>
</evidence>
<dbReference type="OrthoDB" id="9803416at2"/>
<evidence type="ECO:0000256" key="11">
    <source>
        <dbReference type="ARBA" id="ARBA00045497"/>
    </source>
</evidence>
<evidence type="ECO:0000256" key="10">
    <source>
        <dbReference type="ARBA" id="ARBA00034269"/>
    </source>
</evidence>
<gene>
    <name evidence="13" type="ORF">CGZ90_04560</name>
</gene>
<evidence type="ECO:0000256" key="3">
    <source>
        <dbReference type="ARBA" id="ARBA00022448"/>
    </source>
</evidence>
<keyword evidence="6" id="KW-0460">Magnesium</keyword>
<dbReference type="GO" id="GO:0015095">
    <property type="term" value="F:magnesium ion transmembrane transporter activity"/>
    <property type="evidence" value="ECO:0007669"/>
    <property type="project" value="TreeGrafter"/>
</dbReference>
<dbReference type="GO" id="GO:0015087">
    <property type="term" value="F:cobalt ion transmembrane transporter activity"/>
    <property type="evidence" value="ECO:0007669"/>
    <property type="project" value="TreeGrafter"/>
</dbReference>
<comment type="caution">
    <text evidence="13">The sequence shown here is derived from an EMBL/GenBank/DDBJ whole genome shotgun (WGS) entry which is preliminary data.</text>
</comment>
<dbReference type="PANTHER" id="PTHR46494">
    <property type="entry name" value="CORA FAMILY METAL ION TRANSPORTER (EUROFUNG)"/>
    <property type="match status" value="1"/>
</dbReference>
<feature type="transmembrane region" description="Helical" evidence="12">
    <location>
        <begin position="252"/>
        <end position="272"/>
    </location>
</feature>
<keyword evidence="3" id="KW-0813">Transport</keyword>
<evidence type="ECO:0000256" key="6">
    <source>
        <dbReference type="ARBA" id="ARBA00022842"/>
    </source>
</evidence>
<proteinExistence type="inferred from homology"/>
<dbReference type="GO" id="GO:0000287">
    <property type="term" value="F:magnesium ion binding"/>
    <property type="evidence" value="ECO:0007669"/>
    <property type="project" value="TreeGrafter"/>
</dbReference>
<dbReference type="Gene3D" id="1.20.58.340">
    <property type="entry name" value="Magnesium transport protein CorA, transmembrane region"/>
    <property type="match status" value="2"/>
</dbReference>
<reference evidence="13 14" key="1">
    <citation type="submission" date="2017-07" db="EMBL/GenBank/DDBJ databases">
        <title>Fictibacillus sp. nov. GDSW-R2A3 Genome sequencing and assembly.</title>
        <authorList>
            <person name="Mayilraj S."/>
        </authorList>
    </citation>
    <scope>NUCLEOTIDE SEQUENCE [LARGE SCALE GENOMIC DNA]</scope>
    <source>
        <strain evidence="13 14">GDSW-R2A3</strain>
    </source>
</reference>
<evidence type="ECO:0000256" key="4">
    <source>
        <dbReference type="ARBA" id="ARBA00022475"/>
    </source>
</evidence>
<sequence>MLKYNSKKHTTETIKKLSPPEEGVMQLLYFESLDEAESSDVLSRLSLHELALGRLKKFSDHPQINIYKDHAVISTFIISDMLELIAVNVLASAHYVICICERPNGLRKRLQHDFSENPEHMKDTSHVLYHILNETLSSYLNAVDRISDEVLSLEKRVFVKPFENDIGHSVFRWKERLVKLRQVVESEEGVLKKLIHKDFPFSTEDSVIYFEELENTFSRVPSALDTFKENLQGIFDLQISLKSDHMNRIMKTLTLVSVIFVPLTFIAGLYGMNFEYIPELRWHYGYFAVLGVCALLGASILLFFKRRGWW</sequence>
<name>A0A235FE13_9BACL</name>